<organism evidence="3 4">
    <name type="scientific">Methanothrix harundinacea (strain 6Ac)</name>
    <name type="common">Methanosaeta harundinacea</name>
    <dbReference type="NCBI Taxonomy" id="1110509"/>
    <lineage>
        <taxon>Archaea</taxon>
        <taxon>Methanobacteriati</taxon>
        <taxon>Methanobacteriota</taxon>
        <taxon>Stenosarchaea group</taxon>
        <taxon>Methanomicrobia</taxon>
        <taxon>Methanotrichales</taxon>
        <taxon>Methanotrichaceae</taxon>
        <taxon>Methanothrix</taxon>
    </lineage>
</organism>
<feature type="compositionally biased region" description="Acidic residues" evidence="2">
    <location>
        <begin position="128"/>
        <end position="141"/>
    </location>
</feature>
<evidence type="ECO:0008006" key="5">
    <source>
        <dbReference type="Google" id="ProtNLM"/>
    </source>
</evidence>
<sequence>MNRSSLLAAWALMILAMASIGSATYWEEPRLFVSSSSASVTITGNVVPSAPPVTPVTNPAATFCVNKGYRHEIRTDPVTGNQIGYCVFPDASECEAWAFFRGTCTFTPAPVSGPGEEPVGPVPPSGEGDGDDGAGDGDGGDGGDGAGLEGDGVPTPGVEAASDLERIAGEMEPLLAKEAAGTLTPEEAAALTAKRLELLEAEMVLLEAERARLDLEGRRLSLEAERLALQLEVKGIERRALLGAAEEGDDDRLEEIKALLLILDLREEVLEIEGRGLSGAPLPEDEGRLSELAEAMAYLEGSGSEGGAEG</sequence>
<dbReference type="HOGENOM" id="CLU_896045_0_0_2"/>
<dbReference type="KEGG" id="mhi:Mhar_2299"/>
<keyword evidence="1" id="KW-0175">Coiled coil</keyword>
<evidence type="ECO:0000313" key="4">
    <source>
        <dbReference type="Proteomes" id="UP000005877"/>
    </source>
</evidence>
<reference evidence="3 4" key="1">
    <citation type="journal article" date="2012" name="PLoS ONE">
        <title>The genome characteristics and predicted function of methyl-group oxidation pathway in the obligate aceticlastic methanogens, Methanosaeta spp.</title>
        <authorList>
            <person name="Zhu J."/>
            <person name="Zheng H."/>
            <person name="Ai G."/>
            <person name="Zhang G."/>
            <person name="Liu D."/>
            <person name="Liu X."/>
            <person name="Dong X."/>
        </authorList>
    </citation>
    <scope>NUCLEOTIDE SEQUENCE [LARGE SCALE GENOMIC DNA]</scope>
    <source>
        <strain evidence="3 4">6Ac</strain>
    </source>
</reference>
<keyword evidence="4" id="KW-1185">Reference proteome</keyword>
<dbReference type="InterPro" id="IPR005590">
    <property type="entry name" value="DUF333"/>
</dbReference>
<feature type="coiled-coil region" evidence="1">
    <location>
        <begin position="189"/>
        <end position="239"/>
    </location>
</feature>
<dbReference type="PATRIC" id="fig|1110509.7.peg.2545"/>
<feature type="region of interest" description="Disordered" evidence="2">
    <location>
        <begin position="110"/>
        <end position="158"/>
    </location>
</feature>
<evidence type="ECO:0000256" key="2">
    <source>
        <dbReference type="SAM" id="MobiDB-lite"/>
    </source>
</evidence>
<feature type="compositionally biased region" description="Low complexity" evidence="2">
    <location>
        <begin position="110"/>
        <end position="119"/>
    </location>
</feature>
<accession>G7WQL7</accession>
<name>G7WQL7_METH6</name>
<dbReference type="AlphaFoldDB" id="G7WQL7"/>
<dbReference type="Pfam" id="PF03891">
    <property type="entry name" value="DUF333"/>
    <property type="match status" value="1"/>
</dbReference>
<dbReference type="EMBL" id="CP003117">
    <property type="protein sequence ID" value="AET65651.1"/>
    <property type="molecule type" value="Genomic_DNA"/>
</dbReference>
<evidence type="ECO:0000313" key="3">
    <source>
        <dbReference type="EMBL" id="AET65651.1"/>
    </source>
</evidence>
<dbReference type="Proteomes" id="UP000005877">
    <property type="component" value="Chromosome"/>
</dbReference>
<evidence type="ECO:0000256" key="1">
    <source>
        <dbReference type="SAM" id="Coils"/>
    </source>
</evidence>
<protein>
    <recommendedName>
        <fullName evidence="5">DUF333 domain-containing protein</fullName>
    </recommendedName>
</protein>
<proteinExistence type="predicted"/>
<gene>
    <name evidence="3" type="ordered locus">Mhar_2299</name>
</gene>